<keyword evidence="1" id="KW-0472">Membrane</keyword>
<keyword evidence="1" id="KW-0812">Transmembrane</keyword>
<keyword evidence="1" id="KW-1133">Transmembrane helix</keyword>
<feature type="transmembrane region" description="Helical" evidence="1">
    <location>
        <begin position="149"/>
        <end position="168"/>
    </location>
</feature>
<evidence type="ECO:0000313" key="2">
    <source>
        <dbReference type="EMBL" id="HIQ29277.1"/>
    </source>
</evidence>
<reference evidence="2" key="1">
    <citation type="journal article" date="2020" name="ISME J.">
        <title>Gammaproteobacteria mediating utilization of methyl-, sulfur- and petroleum organic compounds in deep ocean hydrothermal plumes.</title>
        <authorList>
            <person name="Zhou Z."/>
            <person name="Liu Y."/>
            <person name="Pan J."/>
            <person name="Cron B.R."/>
            <person name="Toner B.M."/>
            <person name="Anantharaman K."/>
            <person name="Breier J.A."/>
            <person name="Dick G.J."/>
            <person name="Li M."/>
        </authorList>
    </citation>
    <scope>NUCLEOTIDE SEQUENCE</scope>
    <source>
        <strain evidence="2">SZUA-1515</strain>
    </source>
</reference>
<dbReference type="Proteomes" id="UP000608579">
    <property type="component" value="Unassembled WGS sequence"/>
</dbReference>
<proteinExistence type="predicted"/>
<feature type="transmembrane region" description="Helical" evidence="1">
    <location>
        <begin position="188"/>
        <end position="209"/>
    </location>
</feature>
<feature type="transmembrane region" description="Helical" evidence="1">
    <location>
        <begin position="120"/>
        <end position="137"/>
    </location>
</feature>
<sequence length="227" mass="26154">MYNPSSRTTLLKILYVSSALGFLYLYPGVEELEITNMLFHMLAEHFIFASSGFIILSLYEDFMRSPLSSQFKELRRIYTRLLMLNRRVNRHGVAGFVLAGFILAYWHVPDILVSSTLDPLLHEVMHVSFAALGGFVYMSVKQVSRVRLAVLLIGFGKVMLWSGLYFSMAGDYIYRLYPLWQHHLMGSVMLSLVPFMDFGAVAYLLHSIFKQEEYKERISAREVGGRR</sequence>
<protein>
    <recommendedName>
        <fullName evidence="4">DUF1404 domain-containing protein</fullName>
    </recommendedName>
</protein>
<evidence type="ECO:0000256" key="1">
    <source>
        <dbReference type="SAM" id="Phobius"/>
    </source>
</evidence>
<evidence type="ECO:0008006" key="4">
    <source>
        <dbReference type="Google" id="ProtNLM"/>
    </source>
</evidence>
<dbReference type="EMBL" id="DQVM01000033">
    <property type="protein sequence ID" value="HIQ29277.1"/>
    <property type="molecule type" value="Genomic_DNA"/>
</dbReference>
<organism evidence="2 3">
    <name type="scientific">Caldiarchaeum subterraneum</name>
    <dbReference type="NCBI Taxonomy" id="311458"/>
    <lineage>
        <taxon>Archaea</taxon>
        <taxon>Nitrososphaerota</taxon>
        <taxon>Candidatus Caldarchaeales</taxon>
        <taxon>Candidatus Caldarchaeaceae</taxon>
        <taxon>Candidatus Caldarchaeum</taxon>
    </lineage>
</organism>
<dbReference type="AlphaFoldDB" id="A0A832ZUW6"/>
<accession>A0A832ZUW6</accession>
<feature type="transmembrane region" description="Helical" evidence="1">
    <location>
        <begin position="38"/>
        <end position="59"/>
    </location>
</feature>
<comment type="caution">
    <text evidence="2">The sequence shown here is derived from an EMBL/GenBank/DDBJ whole genome shotgun (WGS) entry which is preliminary data.</text>
</comment>
<gene>
    <name evidence="2" type="ORF">EYH45_01790</name>
</gene>
<feature type="transmembrane region" description="Helical" evidence="1">
    <location>
        <begin position="88"/>
        <end position="108"/>
    </location>
</feature>
<name>A0A832ZUW6_CALS0</name>
<evidence type="ECO:0000313" key="3">
    <source>
        <dbReference type="Proteomes" id="UP000608579"/>
    </source>
</evidence>
<feature type="transmembrane region" description="Helical" evidence="1">
    <location>
        <begin position="9"/>
        <end position="26"/>
    </location>
</feature>